<dbReference type="OrthoDB" id="5659926at2"/>
<dbReference type="EMBL" id="BMOB01000001">
    <property type="protein sequence ID" value="GGI77301.1"/>
    <property type="molecule type" value="Genomic_DNA"/>
</dbReference>
<evidence type="ECO:0000313" key="3">
    <source>
        <dbReference type="EMBL" id="GGI77301.1"/>
    </source>
</evidence>
<evidence type="ECO:0000256" key="1">
    <source>
        <dbReference type="SAM" id="MobiDB-lite"/>
    </source>
</evidence>
<keyword evidence="2" id="KW-0812">Transmembrane</keyword>
<protein>
    <submittedName>
        <fullName evidence="3">Uncharacterized protein</fullName>
    </submittedName>
</protein>
<reference evidence="3" key="2">
    <citation type="submission" date="2020-09" db="EMBL/GenBank/DDBJ databases">
        <authorList>
            <person name="Sun Q."/>
            <person name="Ohkuma M."/>
        </authorList>
    </citation>
    <scope>NUCLEOTIDE SEQUENCE</scope>
    <source>
        <strain evidence="3">JCM 13919</strain>
    </source>
</reference>
<feature type="transmembrane region" description="Helical" evidence="2">
    <location>
        <begin position="388"/>
        <end position="409"/>
    </location>
</feature>
<dbReference type="AlphaFoldDB" id="A0A917JMB1"/>
<proteinExistence type="predicted"/>
<evidence type="ECO:0000313" key="4">
    <source>
        <dbReference type="Proteomes" id="UP000630149"/>
    </source>
</evidence>
<name>A0A917JMB1_9GAMM</name>
<dbReference type="Proteomes" id="UP000630149">
    <property type="component" value="Unassembled WGS sequence"/>
</dbReference>
<comment type="caution">
    <text evidence="3">The sequence shown here is derived from an EMBL/GenBank/DDBJ whole genome shotgun (WGS) entry which is preliminary data.</text>
</comment>
<sequence length="489" mass="55263">MIGVFDIRNFLSLGKTGSGRFTHKIERGKFLSSEKVFVRKEMTSPRVARQEVLAQELFRLLLPTQPETRLAWHPINGTYYVLSEEIPNYRLLPMTPHEFTNGQYTGLGQILLGALFLQEIDLKNGNVGISGNQVIKIDGDWSFAFIRDPSFFTYQPEQTITTSMIETLPYPKFYAFNWLDLIFENVAQSRSRIVDPAALCNASSFRREVNQAILKILLLPESYLERLVDAFIPAGGSRYLDFLKQRRNELKQSALQSLSFKAYLSSPQAANDAQMHWNYIKAFKVQGDYPILSEQDHECFKAQFDSSFRMLQESSSMSRSSRINSNVESRLEVEHVREDQQIEIDHFSSVAKFPRIPVWKSFLSGFFIGGALILSFILLRVIDVMTFGLSLPLTVTISAAMVLSAGLLMGAITKALWPQVDGNKAEPKKTNKNQNQIPSFVDSAKERIGSFKELTHSAETLLNSGKINTQQSQPALKQGNFDDNPSFGP</sequence>
<keyword evidence="4" id="KW-1185">Reference proteome</keyword>
<feature type="region of interest" description="Disordered" evidence="1">
    <location>
        <begin position="468"/>
        <end position="489"/>
    </location>
</feature>
<keyword evidence="2" id="KW-1133">Transmembrane helix</keyword>
<evidence type="ECO:0000256" key="2">
    <source>
        <dbReference type="SAM" id="Phobius"/>
    </source>
</evidence>
<dbReference type="RefSeq" id="WP_131775491.1">
    <property type="nucleotide sequence ID" value="NZ_BMOB01000001.1"/>
</dbReference>
<reference evidence="3" key="1">
    <citation type="journal article" date="2014" name="Int. J. Syst. Evol. Microbiol.">
        <title>Complete genome sequence of Corynebacterium casei LMG S-19264T (=DSM 44701T), isolated from a smear-ripened cheese.</title>
        <authorList>
            <consortium name="US DOE Joint Genome Institute (JGI-PGF)"/>
            <person name="Walter F."/>
            <person name="Albersmeier A."/>
            <person name="Kalinowski J."/>
            <person name="Ruckert C."/>
        </authorList>
    </citation>
    <scope>NUCLEOTIDE SEQUENCE</scope>
    <source>
        <strain evidence="3">JCM 13919</strain>
    </source>
</reference>
<keyword evidence="2" id="KW-0472">Membrane</keyword>
<accession>A0A917JMB1</accession>
<gene>
    <name evidence="3" type="ORF">GCM10007966_02510</name>
</gene>
<feature type="transmembrane region" description="Helical" evidence="2">
    <location>
        <begin position="362"/>
        <end position="382"/>
    </location>
</feature>
<organism evidence="3 4">
    <name type="scientific">Legionella impletisoli</name>
    <dbReference type="NCBI Taxonomy" id="343510"/>
    <lineage>
        <taxon>Bacteria</taxon>
        <taxon>Pseudomonadati</taxon>
        <taxon>Pseudomonadota</taxon>
        <taxon>Gammaproteobacteria</taxon>
        <taxon>Legionellales</taxon>
        <taxon>Legionellaceae</taxon>
        <taxon>Legionella</taxon>
    </lineage>
</organism>